<dbReference type="Pfam" id="PF00614">
    <property type="entry name" value="PLDc"/>
    <property type="match status" value="2"/>
</dbReference>
<dbReference type="GO" id="GO:0003824">
    <property type="term" value="F:catalytic activity"/>
    <property type="evidence" value="ECO:0007669"/>
    <property type="project" value="InterPro"/>
</dbReference>
<name>A0AAN8J024_TRICO</name>
<dbReference type="InterPro" id="IPR032803">
    <property type="entry name" value="PLDc_3"/>
</dbReference>
<keyword evidence="5" id="KW-1185">Reference proteome</keyword>
<dbReference type="CDD" id="cd09107">
    <property type="entry name" value="PLDc_vPLD3_4_5_like_2"/>
    <property type="match status" value="1"/>
</dbReference>
<feature type="chain" id="PRO_5042968235" evidence="2">
    <location>
        <begin position="20"/>
        <end position="449"/>
    </location>
</feature>
<dbReference type="PANTHER" id="PTHR10185:SF17">
    <property type="entry name" value="GM01519P-RELATED"/>
    <property type="match status" value="1"/>
</dbReference>
<dbReference type="SMART" id="SM00155">
    <property type="entry name" value="PLDc"/>
    <property type="match status" value="2"/>
</dbReference>
<organism evidence="4 5">
    <name type="scientific">Trichostrongylus colubriformis</name>
    <name type="common">Black scour worm</name>
    <dbReference type="NCBI Taxonomy" id="6319"/>
    <lineage>
        <taxon>Eukaryota</taxon>
        <taxon>Metazoa</taxon>
        <taxon>Ecdysozoa</taxon>
        <taxon>Nematoda</taxon>
        <taxon>Chromadorea</taxon>
        <taxon>Rhabditida</taxon>
        <taxon>Rhabditina</taxon>
        <taxon>Rhabditomorpha</taxon>
        <taxon>Strongyloidea</taxon>
        <taxon>Trichostrongylidae</taxon>
        <taxon>Trichostrongylus</taxon>
    </lineage>
</organism>
<feature type="signal peptide" evidence="2">
    <location>
        <begin position="1"/>
        <end position="19"/>
    </location>
</feature>
<dbReference type="InterPro" id="IPR050874">
    <property type="entry name" value="Diverse_PLD-related"/>
</dbReference>
<dbReference type="AlphaFoldDB" id="A0AAN8J024"/>
<gene>
    <name evidence="4" type="ORF">GCK32_010424</name>
</gene>
<dbReference type="PANTHER" id="PTHR10185">
    <property type="entry name" value="PHOSPHOLIPASE D - RELATED"/>
    <property type="match status" value="1"/>
</dbReference>
<dbReference type="InterPro" id="IPR001736">
    <property type="entry name" value="PLipase_D/transphosphatidylase"/>
</dbReference>
<comment type="caution">
    <text evidence="4">The sequence shown here is derived from an EMBL/GenBank/DDBJ whole genome shotgun (WGS) entry which is preliminary data.</text>
</comment>
<sequence>MIALFIALILLFRILSSWASISKVGIVSITDPQMGILSVTPEACSRCNKSCRVEYVESIPTGLNFTEGPVNRRTHEAWLELLSSANRTIHIAAFYWNLNSSAYPTAEYGRQVFSELIDAGSRGVDIRIAQDISKGVSDNNDSKWLADQGLARVRTLNFTKLMGSGVLHTKFIIVDMTHVYIGSANMDWKSLAEVKELGLYMRDCPCLAADLHRIFAVYWYLGQNDAEIPSKWPACLKTSFNYKSPMELNWSGVNTDVFLSSSPAPFNPNGREHDLDTIITLISSAHRSVCVSVMDLIPQTLYMEHDNSYWPDIDDALRSAAFRGVSVKLLVSQWNHSRPAELAFLRSLVAINDGLPKKSRNSGGGISVKLFTVPSSAEQEKIPFARVNHNKYMVTDQAAYVGTSNWAGDYFITTAGVGVAMSNHEGKGVVKQLQAIFDRDWNSPYASVL</sequence>
<feature type="domain" description="PLD phosphodiesterase" evidence="3">
    <location>
        <begin position="384"/>
        <end position="410"/>
    </location>
</feature>
<proteinExistence type="inferred from homology"/>
<evidence type="ECO:0000313" key="5">
    <source>
        <dbReference type="Proteomes" id="UP001331761"/>
    </source>
</evidence>
<feature type="domain" description="PLD phosphodiesterase" evidence="3">
    <location>
        <begin position="163"/>
        <end position="190"/>
    </location>
</feature>
<protein>
    <submittedName>
        <fullName evidence="4">Phospholipase D</fullName>
    </submittedName>
</protein>
<evidence type="ECO:0000313" key="4">
    <source>
        <dbReference type="EMBL" id="KAK5971284.1"/>
    </source>
</evidence>
<dbReference type="Gene3D" id="3.30.870.10">
    <property type="entry name" value="Endonuclease Chain A"/>
    <property type="match status" value="2"/>
</dbReference>
<dbReference type="EMBL" id="WIXE01017999">
    <property type="protein sequence ID" value="KAK5971284.1"/>
    <property type="molecule type" value="Genomic_DNA"/>
</dbReference>
<evidence type="ECO:0000259" key="3">
    <source>
        <dbReference type="PROSITE" id="PS50035"/>
    </source>
</evidence>
<dbReference type="SUPFAM" id="SSF56024">
    <property type="entry name" value="Phospholipase D/nuclease"/>
    <property type="match status" value="2"/>
</dbReference>
<evidence type="ECO:0000256" key="1">
    <source>
        <dbReference type="ARBA" id="ARBA00008664"/>
    </source>
</evidence>
<dbReference type="PROSITE" id="PS50035">
    <property type="entry name" value="PLD"/>
    <property type="match status" value="2"/>
</dbReference>
<keyword evidence="2" id="KW-0732">Signal</keyword>
<dbReference type="Proteomes" id="UP001331761">
    <property type="component" value="Unassembled WGS sequence"/>
</dbReference>
<comment type="similarity">
    <text evidence="1">Belongs to the phospholipase D family.</text>
</comment>
<reference evidence="4 5" key="1">
    <citation type="submission" date="2019-10" db="EMBL/GenBank/DDBJ databases">
        <title>Assembly and Annotation for the nematode Trichostrongylus colubriformis.</title>
        <authorList>
            <person name="Martin J."/>
        </authorList>
    </citation>
    <scope>NUCLEOTIDE SEQUENCE [LARGE SCALE GENOMIC DNA]</scope>
    <source>
        <strain evidence="4">G859</strain>
        <tissue evidence="4">Whole worm</tissue>
    </source>
</reference>
<dbReference type="Pfam" id="PF13918">
    <property type="entry name" value="PLDc_3"/>
    <property type="match status" value="1"/>
</dbReference>
<evidence type="ECO:0000256" key="2">
    <source>
        <dbReference type="SAM" id="SignalP"/>
    </source>
</evidence>
<dbReference type="CDD" id="cd09106">
    <property type="entry name" value="PLDc_vPLD3_4_5_like_1"/>
    <property type="match status" value="1"/>
</dbReference>
<accession>A0AAN8J024</accession>